<accession>A0A1T4S564</accession>
<keyword evidence="4 7" id="KW-0418">Kinase</keyword>
<dbReference type="GO" id="GO:0006799">
    <property type="term" value="P:polyphosphate biosynthetic process"/>
    <property type="evidence" value="ECO:0007669"/>
    <property type="project" value="UniProtKB-UniRule"/>
</dbReference>
<evidence type="ECO:0000259" key="9">
    <source>
        <dbReference type="PROSITE" id="PS50035"/>
    </source>
</evidence>
<feature type="binding site" evidence="7">
    <location>
        <position position="565"/>
    </location>
    <ligand>
        <name>ATP</name>
        <dbReference type="ChEBI" id="CHEBI:30616"/>
    </ligand>
</feature>
<feature type="domain" description="PLD phosphodiesterase" evidence="9">
    <location>
        <begin position="587"/>
        <end position="617"/>
    </location>
</feature>
<name>A0A1T4S564_9BACT</name>
<dbReference type="Gene3D" id="3.30.1840.10">
    <property type="entry name" value="Polyphosphate kinase middle domain"/>
    <property type="match status" value="1"/>
</dbReference>
<keyword evidence="6 7" id="KW-0460">Magnesium</keyword>
<dbReference type="CDD" id="cd09167">
    <property type="entry name" value="PLDc_EcPPK1_C2_like"/>
    <property type="match status" value="1"/>
</dbReference>
<comment type="PTM">
    <text evidence="7 8">An intermediate of this reaction is the autophosphorylated ppk in which a phosphate is covalently linked to a histidine residue through a N-P bond.</text>
</comment>
<dbReference type="RefSeq" id="WP_078670238.1">
    <property type="nucleotide sequence ID" value="NZ_FUWZ01000002.1"/>
</dbReference>
<dbReference type="NCBIfam" id="NF003917">
    <property type="entry name" value="PRK05443.1-1"/>
    <property type="match status" value="1"/>
</dbReference>
<organism evidence="10 11">
    <name type="scientific">Chitinophaga eiseniae</name>
    <dbReference type="NCBI Taxonomy" id="634771"/>
    <lineage>
        <taxon>Bacteria</taxon>
        <taxon>Pseudomonadati</taxon>
        <taxon>Bacteroidota</taxon>
        <taxon>Chitinophagia</taxon>
        <taxon>Chitinophagales</taxon>
        <taxon>Chitinophagaceae</taxon>
        <taxon>Chitinophaga</taxon>
    </lineage>
</organism>
<dbReference type="NCBIfam" id="TIGR03705">
    <property type="entry name" value="poly_P_kin"/>
    <property type="match status" value="1"/>
</dbReference>
<dbReference type="HAMAP" id="MF_00347">
    <property type="entry name" value="Polyphosphate_kinase"/>
    <property type="match status" value="1"/>
</dbReference>
<feature type="binding site" evidence="7">
    <location>
        <position position="464"/>
    </location>
    <ligand>
        <name>ATP</name>
        <dbReference type="ChEBI" id="CHEBI:30616"/>
    </ligand>
</feature>
<reference evidence="11" key="1">
    <citation type="submission" date="2017-02" db="EMBL/GenBank/DDBJ databases">
        <authorList>
            <person name="Varghese N."/>
            <person name="Submissions S."/>
        </authorList>
    </citation>
    <scope>NUCLEOTIDE SEQUENCE [LARGE SCALE GENOMIC DNA]</scope>
    <source>
        <strain evidence="11">DSM 22224</strain>
    </source>
</reference>
<evidence type="ECO:0000256" key="8">
    <source>
        <dbReference type="RuleBase" id="RU003800"/>
    </source>
</evidence>
<dbReference type="Pfam" id="PF02503">
    <property type="entry name" value="PP_kinase"/>
    <property type="match status" value="1"/>
</dbReference>
<dbReference type="InterPro" id="IPR025200">
    <property type="entry name" value="PPK_C_dom2"/>
</dbReference>
<keyword evidence="1 7" id="KW-0597">Phosphoprotein</keyword>
<keyword evidence="3 7" id="KW-0547">Nucleotide-binding</keyword>
<dbReference type="InterPro" id="IPR024953">
    <property type="entry name" value="PP_kinase_middle"/>
</dbReference>
<dbReference type="Gene3D" id="3.30.870.10">
    <property type="entry name" value="Endonuclease Chain A"/>
    <property type="match status" value="2"/>
</dbReference>
<protein>
    <recommendedName>
        <fullName evidence="7 8">Polyphosphate kinase</fullName>
        <ecNumber evidence="7 8">2.7.4.1</ecNumber>
    </recommendedName>
    <alternativeName>
        <fullName evidence="7">ATP-polyphosphate phosphotransferase</fullName>
    </alternativeName>
    <alternativeName>
        <fullName evidence="7">Polyphosphoric acid kinase</fullName>
    </alternativeName>
</protein>
<dbReference type="Gene3D" id="1.20.58.310">
    <property type="entry name" value="Polyphosphate kinase N-terminal domain"/>
    <property type="match status" value="1"/>
</dbReference>
<sequence>MAIPLYNRDLSWLSFNYRVLQMAADPQVPLYERIKFLSIFSSNLDEFFRVRMPAILAINKVLEREPDAAGEESPAPETLQEVMDTINRHQEEYGKIFAGMVLPALKEKGITLFYGPVPAPELAARTRSYFQSTVQAWLQPVWLSQRHKKFFPENNALYLVVTVSPQVTPDSQEIVLVNIPSGLKRFMTLDTPDRQFHIALLDDIIRAHLPYLFRGYIIHQSYGIKLTRNAEIDMDEMKGDVLEEVETMIRKRELGVPTRFLYDASMPLSLRNFLASQFEVADNEMVPGGRYHNLKDLADLPMPAGLPHALYPKAHPVAQPEAAAADYLLDLIQRRDLLLHLPYAQYDPVLRFFSEAAVDPDVEEIYVTLYRIASGSQIAQALISAAQNGKTVTVFVELKARFDEANNIRWSKRMKEAGVKLIYSIPGMKVHAKTALVKRRRGYRWDYSGLIATGNFNESTARFYTDHVLFTSHAGITREMELLFLYLQSREQPMAYHFLQFEHLLVAQFNMLTRFTDMIDREIANVQKGLPARITIKINNLQEKAMIAKLYEASQAGVTVDLVVRSINCLQTGIPESEGIRVVRIVDRYLEHARVFIFHNNGQEEIYMGSADWMNRNLHRRIEVCVPVYNTTLRQQLKDIVSLQLADGHQAQQAIQAYVQNIV</sequence>
<feature type="binding site" evidence="7">
    <location>
        <position position="371"/>
    </location>
    <ligand>
        <name>Mg(2+)</name>
        <dbReference type="ChEBI" id="CHEBI:18420"/>
    </ligand>
</feature>
<dbReference type="Proteomes" id="UP000190367">
    <property type="component" value="Unassembled WGS sequence"/>
</dbReference>
<dbReference type="Pfam" id="PF17941">
    <property type="entry name" value="PP_kinase_C_1"/>
    <property type="match status" value="1"/>
</dbReference>
<dbReference type="PROSITE" id="PS50035">
    <property type="entry name" value="PLD"/>
    <property type="match status" value="1"/>
</dbReference>
<dbReference type="GO" id="GO:0008976">
    <property type="term" value="F:polyphosphate kinase activity"/>
    <property type="evidence" value="ECO:0007669"/>
    <property type="project" value="UniProtKB-UniRule"/>
</dbReference>
<gene>
    <name evidence="7" type="primary">ppk</name>
    <name evidence="10" type="ORF">SAMN04488128_1021819</name>
</gene>
<dbReference type="InterPro" id="IPR025198">
    <property type="entry name" value="PPK_N_dom"/>
</dbReference>
<comment type="similarity">
    <text evidence="7 8">Belongs to the polyphosphate kinase 1 (PPK1) family.</text>
</comment>
<evidence type="ECO:0000256" key="1">
    <source>
        <dbReference type="ARBA" id="ARBA00022553"/>
    </source>
</evidence>
<proteinExistence type="inferred from homology"/>
<dbReference type="PANTHER" id="PTHR30218">
    <property type="entry name" value="POLYPHOSPHATE KINASE"/>
    <property type="match status" value="1"/>
</dbReference>
<dbReference type="Pfam" id="PF13090">
    <property type="entry name" value="PP_kinase_C"/>
    <property type="match status" value="1"/>
</dbReference>
<dbReference type="Pfam" id="PF13089">
    <property type="entry name" value="PP_kinase_N"/>
    <property type="match status" value="1"/>
</dbReference>
<dbReference type="PANTHER" id="PTHR30218:SF0">
    <property type="entry name" value="POLYPHOSPHATE KINASE"/>
    <property type="match status" value="1"/>
</dbReference>
<dbReference type="STRING" id="634771.SAMN04488128_1021819"/>
<keyword evidence="7" id="KW-0479">Metal-binding</keyword>
<feature type="binding site" evidence="7">
    <location>
        <position position="592"/>
    </location>
    <ligand>
        <name>ATP</name>
        <dbReference type="ChEBI" id="CHEBI:30616"/>
    </ligand>
</feature>
<keyword evidence="5 7" id="KW-0067">ATP-binding</keyword>
<evidence type="ECO:0000256" key="7">
    <source>
        <dbReference type="HAMAP-Rule" id="MF_00347"/>
    </source>
</evidence>
<dbReference type="InterPro" id="IPR001736">
    <property type="entry name" value="PLipase_D/transphosphatidylase"/>
</dbReference>
<dbReference type="GO" id="GO:0009358">
    <property type="term" value="C:polyphosphate kinase complex"/>
    <property type="evidence" value="ECO:0007669"/>
    <property type="project" value="InterPro"/>
</dbReference>
<dbReference type="InterPro" id="IPR041108">
    <property type="entry name" value="PP_kinase_C_1"/>
</dbReference>
<dbReference type="SUPFAM" id="SSF56024">
    <property type="entry name" value="Phospholipase D/nuclease"/>
    <property type="match status" value="2"/>
</dbReference>
<evidence type="ECO:0000313" key="10">
    <source>
        <dbReference type="EMBL" id="SKA23440.1"/>
    </source>
</evidence>
<feature type="binding site" evidence="7">
    <location>
        <position position="401"/>
    </location>
    <ligand>
        <name>Mg(2+)</name>
        <dbReference type="ChEBI" id="CHEBI:18420"/>
    </ligand>
</feature>
<dbReference type="CDD" id="cd09164">
    <property type="entry name" value="PLDc_EcPPK1_C1_like"/>
    <property type="match status" value="1"/>
</dbReference>
<feature type="binding site" evidence="7">
    <location>
        <position position="43"/>
    </location>
    <ligand>
        <name>ATP</name>
        <dbReference type="ChEBI" id="CHEBI:30616"/>
    </ligand>
</feature>
<dbReference type="SUPFAM" id="SSF140356">
    <property type="entry name" value="PPK N-terminal domain-like"/>
    <property type="match status" value="1"/>
</dbReference>
<dbReference type="AlphaFoldDB" id="A0A1T4S564"/>
<evidence type="ECO:0000256" key="5">
    <source>
        <dbReference type="ARBA" id="ARBA00022840"/>
    </source>
</evidence>
<dbReference type="GO" id="GO:0005524">
    <property type="term" value="F:ATP binding"/>
    <property type="evidence" value="ECO:0007669"/>
    <property type="project" value="UniProtKB-KW"/>
</dbReference>
<dbReference type="GO" id="GO:0046872">
    <property type="term" value="F:metal ion binding"/>
    <property type="evidence" value="ECO:0007669"/>
    <property type="project" value="UniProtKB-KW"/>
</dbReference>
<evidence type="ECO:0000256" key="6">
    <source>
        <dbReference type="ARBA" id="ARBA00022842"/>
    </source>
</evidence>
<dbReference type="EMBL" id="FUWZ01000002">
    <property type="protein sequence ID" value="SKA23440.1"/>
    <property type="molecule type" value="Genomic_DNA"/>
</dbReference>
<dbReference type="SUPFAM" id="SSF143724">
    <property type="entry name" value="PHP14-like"/>
    <property type="match status" value="1"/>
</dbReference>
<evidence type="ECO:0000256" key="2">
    <source>
        <dbReference type="ARBA" id="ARBA00022679"/>
    </source>
</evidence>
<dbReference type="OrthoDB" id="9761456at2"/>
<evidence type="ECO:0000313" key="11">
    <source>
        <dbReference type="Proteomes" id="UP000190367"/>
    </source>
</evidence>
<evidence type="ECO:0000256" key="4">
    <source>
        <dbReference type="ARBA" id="ARBA00022777"/>
    </source>
</evidence>
<feature type="active site" description="Phosphohistidine intermediate" evidence="7">
    <location>
        <position position="431"/>
    </location>
</feature>
<comment type="function">
    <text evidence="7 8">Catalyzes the reversible transfer of the terminal phosphate of ATP to form a long-chain polyphosphate (polyP).</text>
</comment>
<dbReference type="EC" id="2.7.4.1" evidence="7 8"/>
<keyword evidence="11" id="KW-1185">Reference proteome</keyword>
<dbReference type="InterPro" id="IPR003414">
    <property type="entry name" value="PP_kinase"/>
</dbReference>
<dbReference type="InterPro" id="IPR036830">
    <property type="entry name" value="PP_kinase_middle_dom_sf"/>
</dbReference>
<dbReference type="PIRSF" id="PIRSF015589">
    <property type="entry name" value="PP_kinase"/>
    <property type="match status" value="1"/>
</dbReference>
<dbReference type="InterPro" id="IPR036832">
    <property type="entry name" value="PPK_N_dom_sf"/>
</dbReference>
<keyword evidence="2 7" id="KW-0808">Transferase</keyword>
<comment type="cofactor">
    <cofactor evidence="7">
        <name>Mg(2+)</name>
        <dbReference type="ChEBI" id="CHEBI:18420"/>
    </cofactor>
</comment>
<evidence type="ECO:0000256" key="3">
    <source>
        <dbReference type="ARBA" id="ARBA00022741"/>
    </source>
</evidence>
<comment type="catalytic activity">
    <reaction evidence="7 8">
        <text>[phosphate](n) + ATP = [phosphate](n+1) + ADP</text>
        <dbReference type="Rhea" id="RHEA:19573"/>
        <dbReference type="Rhea" id="RHEA-COMP:9859"/>
        <dbReference type="Rhea" id="RHEA-COMP:14280"/>
        <dbReference type="ChEBI" id="CHEBI:16838"/>
        <dbReference type="ChEBI" id="CHEBI:30616"/>
        <dbReference type="ChEBI" id="CHEBI:456216"/>
        <dbReference type="EC" id="2.7.4.1"/>
    </reaction>
</comment>